<dbReference type="SUPFAM" id="SSF52172">
    <property type="entry name" value="CheY-like"/>
    <property type="match status" value="1"/>
</dbReference>
<proteinExistence type="predicted"/>
<organism evidence="4 5">
    <name type="scientific">Flavobacterium omnivorum</name>
    <dbReference type="NCBI Taxonomy" id="178355"/>
    <lineage>
        <taxon>Bacteria</taxon>
        <taxon>Pseudomonadati</taxon>
        <taxon>Bacteroidota</taxon>
        <taxon>Flavobacteriia</taxon>
        <taxon>Flavobacteriales</taxon>
        <taxon>Flavobacteriaceae</taxon>
        <taxon>Flavobacterium</taxon>
    </lineage>
</organism>
<reference evidence="5" key="1">
    <citation type="submission" date="2016-10" db="EMBL/GenBank/DDBJ databases">
        <authorList>
            <person name="Varghese N."/>
            <person name="Submissions S."/>
        </authorList>
    </citation>
    <scope>NUCLEOTIDE SEQUENCE [LARGE SCALE GENOMIC DNA]</scope>
    <source>
        <strain evidence="5">CGMCC 1.2747</strain>
    </source>
</reference>
<dbReference type="Proteomes" id="UP000199274">
    <property type="component" value="Unassembled WGS sequence"/>
</dbReference>
<dbReference type="PANTHER" id="PTHR37299">
    <property type="entry name" value="TRANSCRIPTIONAL REGULATOR-RELATED"/>
    <property type="match status" value="1"/>
</dbReference>
<dbReference type="Gene3D" id="3.40.50.2300">
    <property type="match status" value="1"/>
</dbReference>
<dbReference type="STRING" id="178355.SAMN04488062_103152"/>
<feature type="modified residue" description="4-aspartylphosphate" evidence="1">
    <location>
        <position position="56"/>
    </location>
</feature>
<dbReference type="PANTHER" id="PTHR37299:SF1">
    <property type="entry name" value="STAGE 0 SPORULATION PROTEIN A HOMOLOG"/>
    <property type="match status" value="1"/>
</dbReference>
<evidence type="ECO:0000313" key="5">
    <source>
        <dbReference type="Proteomes" id="UP000199274"/>
    </source>
</evidence>
<name>A0A1G7YDY4_9FLAO</name>
<protein>
    <submittedName>
        <fullName evidence="4">Two component transcriptional regulator, LytTR family</fullName>
    </submittedName>
</protein>
<dbReference type="SMART" id="SM00850">
    <property type="entry name" value="LytTR"/>
    <property type="match status" value="1"/>
</dbReference>
<gene>
    <name evidence="4" type="ORF">SAMN04488062_103152</name>
</gene>
<dbReference type="PROSITE" id="PS50930">
    <property type="entry name" value="HTH_LYTTR"/>
    <property type="match status" value="1"/>
</dbReference>
<dbReference type="InterPro" id="IPR007492">
    <property type="entry name" value="LytTR_DNA-bd_dom"/>
</dbReference>
<evidence type="ECO:0000313" key="4">
    <source>
        <dbReference type="EMBL" id="SDG94140.1"/>
    </source>
</evidence>
<feature type="domain" description="Response regulatory" evidence="2">
    <location>
        <begin position="5"/>
        <end position="116"/>
    </location>
</feature>
<dbReference type="PROSITE" id="PS50110">
    <property type="entry name" value="RESPONSE_REGULATORY"/>
    <property type="match status" value="1"/>
</dbReference>
<accession>A0A1G7YDY4</accession>
<dbReference type="InterPro" id="IPR011006">
    <property type="entry name" value="CheY-like_superfamily"/>
</dbReference>
<dbReference type="OrthoDB" id="2168082at2"/>
<dbReference type="EMBL" id="FNDB01000003">
    <property type="protein sequence ID" value="SDG94140.1"/>
    <property type="molecule type" value="Genomic_DNA"/>
</dbReference>
<dbReference type="Gene3D" id="2.40.50.1020">
    <property type="entry name" value="LytTr DNA-binding domain"/>
    <property type="match status" value="1"/>
</dbReference>
<dbReference type="Pfam" id="PF04397">
    <property type="entry name" value="LytTR"/>
    <property type="match status" value="1"/>
</dbReference>
<sequence>MKVIKCLIVDDEPPAIRLIEKYLIRVPFLELISSTTNALTALSLIEEGGIDLVFMDIQMPDLTGLQLSKLVKGKTKIIFTTAYPQFAIQSYEVDAVDYLLKPFEFERFYEAVLKVKNSFKAEVKEVPKEVDDFIFVKTDGKNNFDKVNVNEICYIEGLKNYVAIHLKDRQVITNNTLKSIEDFLPTSDFVKTHKSFIVSLRHITKTDSLSVFINGKSIPIGDTYKKELFEIIQQKKL</sequence>
<dbReference type="Pfam" id="PF00072">
    <property type="entry name" value="Response_reg"/>
    <property type="match status" value="1"/>
</dbReference>
<dbReference type="GO" id="GO:0000156">
    <property type="term" value="F:phosphorelay response regulator activity"/>
    <property type="evidence" value="ECO:0007669"/>
    <property type="project" value="InterPro"/>
</dbReference>
<dbReference type="GO" id="GO:0003677">
    <property type="term" value="F:DNA binding"/>
    <property type="evidence" value="ECO:0007669"/>
    <property type="project" value="InterPro"/>
</dbReference>
<keyword evidence="1" id="KW-0597">Phosphoprotein</keyword>
<evidence type="ECO:0000259" key="3">
    <source>
        <dbReference type="PROSITE" id="PS50930"/>
    </source>
</evidence>
<feature type="domain" description="HTH LytTR-type" evidence="3">
    <location>
        <begin position="146"/>
        <end position="234"/>
    </location>
</feature>
<dbReference type="InterPro" id="IPR046947">
    <property type="entry name" value="LytR-like"/>
</dbReference>
<keyword evidence="5" id="KW-1185">Reference proteome</keyword>
<evidence type="ECO:0000256" key="1">
    <source>
        <dbReference type="PROSITE-ProRule" id="PRU00169"/>
    </source>
</evidence>
<dbReference type="SMART" id="SM00448">
    <property type="entry name" value="REC"/>
    <property type="match status" value="1"/>
</dbReference>
<dbReference type="InterPro" id="IPR001789">
    <property type="entry name" value="Sig_transdc_resp-reg_receiver"/>
</dbReference>
<dbReference type="AlphaFoldDB" id="A0A1G7YDY4"/>
<evidence type="ECO:0000259" key="2">
    <source>
        <dbReference type="PROSITE" id="PS50110"/>
    </source>
</evidence>
<dbReference type="RefSeq" id="WP_091255723.1">
    <property type="nucleotide sequence ID" value="NZ_FNDB01000003.1"/>
</dbReference>